<dbReference type="EC" id="3.1.11.5" evidence="15"/>
<name>A0A369YL36_9PAST</name>
<evidence type="ECO:0000256" key="6">
    <source>
        <dbReference type="ARBA" id="ARBA00022806"/>
    </source>
</evidence>
<dbReference type="EC" id="5.6.2.4" evidence="15"/>
<sequence length="1230" mass="140815">MKPLNVLEMPLDKVALIEASAGTGKTYTMANLYLRLLLGVGCTPMTVEKILVVTFTKAATAELRDRIRANIQQCYAYFKAQQTEPSTPSDSQSQYYFDLFQATKADYAAAILRLRIAEREMDLASVYTIHAFCQKMLTQFAFESGMRFDFELHTDESELLRKLSQSVWRTQFYSCDLVEAKAVSKHLSDPATALDLVRAHIYQQKLPDLPQAIAEGVEDWQSGNFSKQNQAYLDFLEEVKTYWRENETALTEAIIADLSASARQLNANKYKENPTLERIALLAWWSKNSLDSSFPTDALLRFSTDYISGAIKKGCEFELNAHFAKIQDFLTAYQEEFEAAQSQQSEVLQYIFLTDLRSKLAEYKATHSEKGFNDLLTLLNQALQSPQGAHLAAHIRRQFSFAMIDEFQDTDVTQYEIFSKIFIQQPEAGQGFIMIGDPKQSIYKFRGADIFTYLKASNQAEEKRTLGVNWRSLQPIVSAVNSLFTFSKESKAAPFFYEGISFQPVLAKTERLEAIESGEQDAELCGQSHFNAYLQPNQELEEKKGKQELKITAPKNDLLAAQCAHQIQQQLKLMQAGEFGLNLANPEKARVFAAKDIAVLVRSRKEANLIKQALAECQIKSVFMSERSNVYEADIAQDLCWVLKACLSPYDQRALLAALGTTLWHFSASELLEIKHNEMKWDAYVERFVHYQQVWAQEGVLPMLHQLYLNEGIIARLGTLTDADRVVTDLLHLTELLQSAQQNCENETALLRWYEHQINEETSEEQADYALRLESEEALIKILTIHSSKGLQYPIVWLPFVGNSKYIARNKGLVLYQDDNAEIHWGDKEKASEIAELQNKAEYSEDLRLLYVALTRAESQLNLVLPEVMPKCWNALLYLLTEGEIGLRSDQQINTPMEQLLKQKIEHCCTKMLPETAPIDAWVSKQECLPPPTPRYFNGSLKQDGQTTSFTALHYYHQAQAENQPVSMFIRAEDDDSQIVTNEIADVDVEELTDNAYSPYQFPHSAKVGTLLHHFFEAQDFQQPIASENVEKLLSSLDLSQEWQAPTEQWFNQIMTTPFGKEELTLNAIQPNACLKEWEFYLRLKNKQGLRKLNQLLKQYHPLAQRLGDLQLPQLEGYVRGFVDCIAKVNGKFYLIDYKSNFLGFLAQDYSAERIEKTMGQYRYDLQYLLYTLALHRYLRTRLGEQYDYERDIGGVAYLFLRRMNGKPNAGVYFDKPSMALIEEMDQLFG</sequence>
<dbReference type="STRING" id="1035839.GCA_000238795_00672"/>
<dbReference type="GO" id="GO:0000724">
    <property type="term" value="P:double-strand break repair via homologous recombination"/>
    <property type="evidence" value="ECO:0007669"/>
    <property type="project" value="UniProtKB-UniRule"/>
</dbReference>
<evidence type="ECO:0000259" key="18">
    <source>
        <dbReference type="PROSITE" id="PS51217"/>
    </source>
</evidence>
<proteinExistence type="inferred from homology"/>
<keyword evidence="9 15" id="KW-0460">Magnesium</keyword>
<feature type="binding site" evidence="16">
    <location>
        <begin position="19"/>
        <end position="26"/>
    </location>
    <ligand>
        <name>ATP</name>
        <dbReference type="ChEBI" id="CHEBI:30616"/>
    </ligand>
</feature>
<dbReference type="Pfam" id="PF12705">
    <property type="entry name" value="PDDEXK_1"/>
    <property type="match status" value="1"/>
</dbReference>
<organism evidence="19 20">
    <name type="scientific">Haemophilus sputorum</name>
    <dbReference type="NCBI Taxonomy" id="1078480"/>
    <lineage>
        <taxon>Bacteria</taxon>
        <taxon>Pseudomonadati</taxon>
        <taxon>Pseudomonadota</taxon>
        <taxon>Gammaproteobacteria</taxon>
        <taxon>Pasteurellales</taxon>
        <taxon>Pasteurellaceae</taxon>
        <taxon>Haemophilus</taxon>
    </lineage>
</organism>
<dbReference type="CDD" id="cd22352">
    <property type="entry name" value="RecB_C-like"/>
    <property type="match status" value="1"/>
</dbReference>
<evidence type="ECO:0000256" key="5">
    <source>
        <dbReference type="ARBA" id="ARBA00022801"/>
    </source>
</evidence>
<dbReference type="EMBL" id="QEPN01000001">
    <property type="protein sequence ID" value="RDE73874.1"/>
    <property type="molecule type" value="Genomic_DNA"/>
</dbReference>
<keyword evidence="3 15" id="KW-0547">Nucleotide-binding</keyword>
<evidence type="ECO:0000256" key="14">
    <source>
        <dbReference type="ARBA" id="ARBA00048988"/>
    </source>
</evidence>
<evidence type="ECO:0000256" key="15">
    <source>
        <dbReference type="HAMAP-Rule" id="MF_01485"/>
    </source>
</evidence>
<feature type="binding site" evidence="15">
    <location>
        <position position="1124"/>
    </location>
    <ligand>
        <name>Mg(2+)</name>
        <dbReference type="ChEBI" id="CHEBI:18420"/>
    </ligand>
</feature>
<comment type="catalytic activity">
    <reaction evidence="13 15">
        <text>Couples ATP hydrolysis with the unwinding of duplex DNA by translocating in the 3'-5' direction.</text>
        <dbReference type="EC" id="5.6.2.4"/>
    </reaction>
</comment>
<evidence type="ECO:0000256" key="8">
    <source>
        <dbReference type="ARBA" id="ARBA00022840"/>
    </source>
</evidence>
<dbReference type="AlphaFoldDB" id="A0A369YL36"/>
<dbReference type="GO" id="GO:0008854">
    <property type="term" value="F:exodeoxyribonuclease V activity"/>
    <property type="evidence" value="ECO:0007669"/>
    <property type="project" value="UniProtKB-EC"/>
</dbReference>
<accession>A0A369YL36</accession>
<evidence type="ECO:0000256" key="16">
    <source>
        <dbReference type="PROSITE-ProRule" id="PRU00560"/>
    </source>
</evidence>
<evidence type="ECO:0000313" key="20">
    <source>
        <dbReference type="Proteomes" id="UP000253872"/>
    </source>
</evidence>
<dbReference type="GO" id="GO:0009338">
    <property type="term" value="C:exodeoxyribonuclease V complex"/>
    <property type="evidence" value="ECO:0007669"/>
    <property type="project" value="TreeGrafter"/>
</dbReference>
<dbReference type="Gene3D" id="3.40.50.300">
    <property type="entry name" value="P-loop containing nucleotide triphosphate hydrolases"/>
    <property type="match status" value="2"/>
</dbReference>
<gene>
    <name evidence="15 19" type="primary">recB</name>
    <name evidence="19" type="ORF">DPV93_01575</name>
</gene>
<feature type="region of interest" description="Nuclease activity, interacts with RecD and RecA" evidence="15">
    <location>
        <begin position="944"/>
        <end position="1230"/>
    </location>
</feature>
<evidence type="ECO:0000256" key="12">
    <source>
        <dbReference type="ARBA" id="ARBA00023235"/>
    </source>
</evidence>
<dbReference type="InterPro" id="IPR038726">
    <property type="entry name" value="PDDEXK_AddAB-type"/>
</dbReference>
<keyword evidence="11 15" id="KW-0234">DNA repair</keyword>
<keyword evidence="1 15" id="KW-0540">Nuclease</keyword>
<evidence type="ECO:0000256" key="4">
    <source>
        <dbReference type="ARBA" id="ARBA00022763"/>
    </source>
</evidence>
<dbReference type="InterPro" id="IPR000212">
    <property type="entry name" value="DNA_helicase_UvrD/REP"/>
</dbReference>
<keyword evidence="2 15" id="KW-0479">Metal-binding</keyword>
<comment type="cofactor">
    <cofactor evidence="15">
        <name>Mg(2+)</name>
        <dbReference type="ChEBI" id="CHEBI:18420"/>
    </cofactor>
    <text evidence="15">Binds 1 Mg(2+) ion per subunit.</text>
</comment>
<comment type="domain">
    <text evidence="15">The C-terminal domain has nuclease activity and interacts with RecD. It interacts with RecA, facilitating its loading onto ssDNA.</text>
</comment>
<evidence type="ECO:0000256" key="1">
    <source>
        <dbReference type="ARBA" id="ARBA00022722"/>
    </source>
</evidence>
<keyword evidence="8 15" id="KW-0067">ATP-binding</keyword>
<keyword evidence="5 15" id="KW-0378">Hydrolase</keyword>
<dbReference type="Pfam" id="PF13361">
    <property type="entry name" value="UvrD_C"/>
    <property type="match status" value="1"/>
</dbReference>
<dbReference type="HAMAP" id="MF_01485">
    <property type="entry name" value="RecB"/>
    <property type="match status" value="1"/>
</dbReference>
<evidence type="ECO:0000256" key="13">
    <source>
        <dbReference type="ARBA" id="ARBA00034617"/>
    </source>
</evidence>
<dbReference type="Gene3D" id="1.10.486.10">
    <property type="entry name" value="PCRA, domain 4"/>
    <property type="match status" value="1"/>
</dbReference>
<evidence type="ECO:0000313" key="19">
    <source>
        <dbReference type="EMBL" id="RDE73874.1"/>
    </source>
</evidence>
<comment type="miscellaneous">
    <text evidence="15">In the RecBCD complex, RecB has a slow 3'-5' helicase, an exonuclease activity and loads RecA onto ssDNA, RecD has a fast 5'-3' helicase activity, while RecC stimulates the ATPase and processivity of the RecB helicase and contributes to recognition of the Chi site.</text>
</comment>
<dbReference type="InterPro" id="IPR014016">
    <property type="entry name" value="UvrD-like_ATP-bd"/>
</dbReference>
<dbReference type="Gene3D" id="3.90.320.10">
    <property type="match status" value="1"/>
</dbReference>
<evidence type="ECO:0000256" key="11">
    <source>
        <dbReference type="ARBA" id="ARBA00023204"/>
    </source>
</evidence>
<dbReference type="PANTHER" id="PTHR11070:SF23">
    <property type="entry name" value="RECBCD ENZYME SUBUNIT RECB"/>
    <property type="match status" value="1"/>
</dbReference>
<comment type="similarity">
    <text evidence="15">Belongs to the helicase family. UvrD subfamily.</text>
</comment>
<evidence type="ECO:0000256" key="10">
    <source>
        <dbReference type="ARBA" id="ARBA00023125"/>
    </source>
</evidence>
<dbReference type="SUPFAM" id="SSF52980">
    <property type="entry name" value="Restriction endonuclease-like"/>
    <property type="match status" value="1"/>
</dbReference>
<keyword evidence="10 15" id="KW-0238">DNA-binding</keyword>
<dbReference type="GO" id="GO:0000287">
    <property type="term" value="F:magnesium ion binding"/>
    <property type="evidence" value="ECO:0007669"/>
    <property type="project" value="UniProtKB-UniRule"/>
</dbReference>
<dbReference type="GO" id="GO:0016887">
    <property type="term" value="F:ATP hydrolysis activity"/>
    <property type="evidence" value="ECO:0007669"/>
    <property type="project" value="RHEA"/>
</dbReference>
<feature type="binding site" evidence="15">
    <location>
        <position position="1137"/>
    </location>
    <ligand>
        <name>Mg(2+)</name>
        <dbReference type="ChEBI" id="CHEBI:18420"/>
    </ligand>
</feature>
<comment type="catalytic activity">
    <reaction evidence="14 15">
        <text>ATP + H2O = ADP + phosphate + H(+)</text>
        <dbReference type="Rhea" id="RHEA:13065"/>
        <dbReference type="ChEBI" id="CHEBI:15377"/>
        <dbReference type="ChEBI" id="CHEBI:15378"/>
        <dbReference type="ChEBI" id="CHEBI:30616"/>
        <dbReference type="ChEBI" id="CHEBI:43474"/>
        <dbReference type="ChEBI" id="CHEBI:456216"/>
        <dbReference type="EC" id="5.6.2.4"/>
    </reaction>
</comment>
<dbReference type="Gene3D" id="1.10.3170.10">
    <property type="entry name" value="Recbcd, chain B, domain 2"/>
    <property type="match status" value="1"/>
</dbReference>
<dbReference type="PROSITE" id="PS51217">
    <property type="entry name" value="UVRD_HELICASE_CTER"/>
    <property type="match status" value="1"/>
</dbReference>
<keyword evidence="12 15" id="KW-0413">Isomerase</keyword>
<feature type="binding site" evidence="15">
    <location>
        <position position="1013"/>
    </location>
    <ligand>
        <name>Mg(2+)</name>
        <dbReference type="ChEBI" id="CHEBI:18420"/>
    </ligand>
</feature>
<keyword evidence="7 15" id="KW-0269">Exonuclease</keyword>
<feature type="domain" description="UvrD-like helicase ATP-binding" evidence="17">
    <location>
        <begin position="1"/>
        <end position="473"/>
    </location>
</feature>
<dbReference type="SUPFAM" id="SSF52540">
    <property type="entry name" value="P-loop containing nucleoside triphosphate hydrolases"/>
    <property type="match status" value="1"/>
</dbReference>
<dbReference type="GO" id="GO:0005829">
    <property type="term" value="C:cytosol"/>
    <property type="evidence" value="ECO:0007669"/>
    <property type="project" value="TreeGrafter"/>
</dbReference>
<dbReference type="GO" id="GO:0005524">
    <property type="term" value="F:ATP binding"/>
    <property type="evidence" value="ECO:0007669"/>
    <property type="project" value="UniProtKB-UniRule"/>
</dbReference>
<dbReference type="InterPro" id="IPR027417">
    <property type="entry name" value="P-loop_NTPase"/>
</dbReference>
<reference evidence="19 20" key="1">
    <citation type="submission" date="2018-05" db="EMBL/GenBank/DDBJ databases">
        <title>Draft Genome Sequences for a Diverse set of 7 Haemophilus Species.</title>
        <authorList>
            <person name="Nichols M."/>
            <person name="Topaz N."/>
            <person name="Wang X."/>
            <person name="Wang X."/>
            <person name="Boxrud D."/>
        </authorList>
    </citation>
    <scope>NUCLEOTIDE SEQUENCE [LARGE SCALE GENOMIC DNA]</scope>
    <source>
        <strain evidence="19 20">C2002001239</strain>
    </source>
</reference>
<protein>
    <recommendedName>
        <fullName evidence="15">RecBCD enzyme subunit RecB</fullName>
        <ecNumber evidence="15">3.1.11.5</ecNumber>
        <ecNumber evidence="15">5.6.2.4</ecNumber>
    </recommendedName>
    <alternativeName>
        <fullName evidence="15">DNA 3'-5' helicase subunit RecB</fullName>
    </alternativeName>
    <alternativeName>
        <fullName evidence="15">Exonuclease V subunit RecB</fullName>
        <shortName evidence="15">ExoV subunit RecB</shortName>
    </alternativeName>
    <alternativeName>
        <fullName evidence="15">Helicase/nuclease RecBCD subunit RecB</fullName>
    </alternativeName>
</protein>
<feature type="region of interest" description="DNA-binding and helicase activity, interacts with RecC" evidence="15">
    <location>
        <begin position="1"/>
        <end position="892"/>
    </location>
</feature>
<comment type="function">
    <text evidence="15">A helicase/nuclease that prepares dsDNA breaks (DSB) for recombinational DNA repair. Binds to DSBs and unwinds DNA via a highly rapid and processive ATP-dependent bidirectional helicase activity. Unwinds dsDNA until it encounters a Chi (crossover hotspot instigator) sequence from the 3' direction. Cuts ssDNA a few nucleotides 3' to the Chi site. The properties and activities of the enzyme are changed at Chi. The Chi-altered holoenzyme produces a long 3'-ssDNA overhang and facilitates RecA-binding to the ssDNA for homologous DNA recombination and repair. Holoenzyme degrades any linearized DNA that is unable to undergo homologous recombination. In the holoenzyme this subunit contributes ATPase, 3'-5' helicase, exonuclease activity and loads RecA onto ssDNA.</text>
</comment>
<comment type="caution">
    <text evidence="19">The sequence shown here is derived from an EMBL/GenBank/DDBJ whole genome shotgun (WGS) entry which is preliminary data.</text>
</comment>
<evidence type="ECO:0000259" key="17">
    <source>
        <dbReference type="PROSITE" id="PS51198"/>
    </source>
</evidence>
<feature type="active site" description="For nuclease activity" evidence="15">
    <location>
        <position position="1137"/>
    </location>
</feature>
<evidence type="ECO:0000256" key="2">
    <source>
        <dbReference type="ARBA" id="ARBA00022723"/>
    </source>
</evidence>
<dbReference type="GO" id="GO:0003677">
    <property type="term" value="F:DNA binding"/>
    <property type="evidence" value="ECO:0007669"/>
    <property type="project" value="UniProtKB-UniRule"/>
</dbReference>
<dbReference type="Pfam" id="PF00580">
    <property type="entry name" value="UvrD-helicase"/>
    <property type="match status" value="1"/>
</dbReference>
<keyword evidence="6 15" id="KW-0347">Helicase</keyword>
<comment type="catalytic activity">
    <reaction evidence="15">
        <text>Exonucleolytic cleavage (in the presence of ATP) in either 5'- to 3'- or 3'- to 5'-direction to yield 5'-phosphooligonucleotides.</text>
        <dbReference type="EC" id="3.1.11.5"/>
    </reaction>
</comment>
<dbReference type="InterPro" id="IPR004586">
    <property type="entry name" value="RecB"/>
</dbReference>
<evidence type="ECO:0000256" key="7">
    <source>
        <dbReference type="ARBA" id="ARBA00022839"/>
    </source>
</evidence>
<comment type="domain">
    <text evidence="15">The N-terminal DNA-binding domain is a ssDNA-dependent ATPase and has ATP-dependent 3'-5' helicase function. This domain interacts with RecC.</text>
</comment>
<dbReference type="NCBIfam" id="TIGR00609">
    <property type="entry name" value="recB"/>
    <property type="match status" value="1"/>
</dbReference>
<comment type="subunit">
    <text evidence="15">Heterotrimer of RecB, RecC and RecD. All subunits contribute to DNA-binding. Interacts with RecA.</text>
</comment>
<dbReference type="Proteomes" id="UP000253872">
    <property type="component" value="Unassembled WGS sequence"/>
</dbReference>
<evidence type="ECO:0000256" key="9">
    <source>
        <dbReference type="ARBA" id="ARBA00022842"/>
    </source>
</evidence>
<dbReference type="InterPro" id="IPR011604">
    <property type="entry name" value="PDDEXK-like_dom_sf"/>
</dbReference>
<evidence type="ECO:0000256" key="3">
    <source>
        <dbReference type="ARBA" id="ARBA00022741"/>
    </source>
</evidence>
<dbReference type="InterPro" id="IPR014017">
    <property type="entry name" value="DNA_helicase_UvrD-like_C"/>
</dbReference>
<feature type="domain" description="UvrD-like helicase C-terminal" evidence="18">
    <location>
        <begin position="503"/>
        <end position="790"/>
    </location>
</feature>
<dbReference type="PROSITE" id="PS51198">
    <property type="entry name" value="UVRD_HELICASE_ATP_BIND"/>
    <property type="match status" value="1"/>
</dbReference>
<keyword evidence="4 15" id="KW-0227">DNA damage</keyword>
<dbReference type="InterPro" id="IPR011335">
    <property type="entry name" value="Restrct_endonuc-II-like"/>
</dbReference>
<dbReference type="GO" id="GO:0043138">
    <property type="term" value="F:3'-5' DNA helicase activity"/>
    <property type="evidence" value="ECO:0007669"/>
    <property type="project" value="UniProtKB-UniRule"/>
</dbReference>
<dbReference type="RefSeq" id="WP_111401669.1">
    <property type="nucleotide sequence ID" value="NZ_QEPN01000001.1"/>
</dbReference>
<dbReference type="PANTHER" id="PTHR11070">
    <property type="entry name" value="UVRD / RECB / PCRA DNA HELICASE FAMILY MEMBER"/>
    <property type="match status" value="1"/>
</dbReference>